<evidence type="ECO:0000259" key="1">
    <source>
        <dbReference type="PROSITE" id="PS51186"/>
    </source>
</evidence>
<dbReference type="InterPro" id="IPR000182">
    <property type="entry name" value="GNAT_dom"/>
</dbReference>
<name>A0A5B9QSE4_9BACT</name>
<protein>
    <submittedName>
        <fullName evidence="2">Putative N-acetyltransferase YafP</fullName>
        <ecNumber evidence="2">2.3.1.-</ecNumber>
    </submittedName>
</protein>
<dbReference type="InterPro" id="IPR016181">
    <property type="entry name" value="Acyl_CoA_acyltransferase"/>
</dbReference>
<organism evidence="2 3">
    <name type="scientific">Roseimaritima ulvae</name>
    <dbReference type="NCBI Taxonomy" id="980254"/>
    <lineage>
        <taxon>Bacteria</taxon>
        <taxon>Pseudomonadati</taxon>
        <taxon>Planctomycetota</taxon>
        <taxon>Planctomycetia</taxon>
        <taxon>Pirellulales</taxon>
        <taxon>Pirellulaceae</taxon>
        <taxon>Roseimaritima</taxon>
    </lineage>
</organism>
<dbReference type="CDD" id="cd04301">
    <property type="entry name" value="NAT_SF"/>
    <property type="match status" value="1"/>
</dbReference>
<dbReference type="EC" id="2.3.1.-" evidence="2"/>
<sequence length="173" mass="19435">MQKHAEACNNMQIHLRPYRSGDAEACLTLFRDCVRRVNIRDYTPSQIAAWASPEIDASVWAARFDDRFAYVAVESMADGEVEGVVGFTDMTRDGHLDRLFVSADYQGRGIAKRLVERLFEDAAGNGIEQITTDASITANPFFQRMGFRVVREQSVACRGEQLTNFRMQGASQT</sequence>
<proteinExistence type="predicted"/>
<evidence type="ECO:0000313" key="3">
    <source>
        <dbReference type="Proteomes" id="UP000325286"/>
    </source>
</evidence>
<feature type="domain" description="N-acetyltransferase" evidence="1">
    <location>
        <begin position="13"/>
        <end position="168"/>
    </location>
</feature>
<dbReference type="Proteomes" id="UP000325286">
    <property type="component" value="Chromosome"/>
</dbReference>
<dbReference type="InterPro" id="IPR052564">
    <property type="entry name" value="N-acetyltrans/Recomb-assoc"/>
</dbReference>
<dbReference type="Pfam" id="PF13673">
    <property type="entry name" value="Acetyltransf_10"/>
    <property type="match status" value="1"/>
</dbReference>
<reference evidence="2 3" key="1">
    <citation type="submission" date="2019-08" db="EMBL/GenBank/DDBJ databases">
        <title>Deep-cultivation of Planctomycetes and their phenomic and genomic characterization uncovers novel biology.</title>
        <authorList>
            <person name="Wiegand S."/>
            <person name="Jogler M."/>
            <person name="Boedeker C."/>
            <person name="Pinto D."/>
            <person name="Vollmers J."/>
            <person name="Rivas-Marin E."/>
            <person name="Kohn T."/>
            <person name="Peeters S.H."/>
            <person name="Heuer A."/>
            <person name="Rast P."/>
            <person name="Oberbeckmann S."/>
            <person name="Bunk B."/>
            <person name="Jeske O."/>
            <person name="Meyerdierks A."/>
            <person name="Storesund J.E."/>
            <person name="Kallscheuer N."/>
            <person name="Luecker S."/>
            <person name="Lage O.M."/>
            <person name="Pohl T."/>
            <person name="Merkel B.J."/>
            <person name="Hornburger P."/>
            <person name="Mueller R.-W."/>
            <person name="Bruemmer F."/>
            <person name="Labrenz M."/>
            <person name="Spormann A.M."/>
            <person name="Op den Camp H."/>
            <person name="Overmann J."/>
            <person name="Amann R."/>
            <person name="Jetten M.S.M."/>
            <person name="Mascher T."/>
            <person name="Medema M.H."/>
            <person name="Devos D.P."/>
            <person name="Kaster A.-K."/>
            <person name="Ovreas L."/>
            <person name="Rohde M."/>
            <person name="Galperin M.Y."/>
            <person name="Jogler C."/>
        </authorList>
    </citation>
    <scope>NUCLEOTIDE SEQUENCE [LARGE SCALE GENOMIC DNA]</scope>
    <source>
        <strain evidence="2 3">UC8</strain>
    </source>
</reference>
<dbReference type="PANTHER" id="PTHR43451">
    <property type="entry name" value="ACETYLTRANSFERASE (GNAT) FAMILY PROTEIN"/>
    <property type="match status" value="1"/>
</dbReference>
<dbReference type="PANTHER" id="PTHR43451:SF1">
    <property type="entry name" value="ACETYLTRANSFERASE"/>
    <property type="match status" value="1"/>
</dbReference>
<dbReference type="EMBL" id="CP042914">
    <property type="protein sequence ID" value="QEG40839.1"/>
    <property type="molecule type" value="Genomic_DNA"/>
</dbReference>
<evidence type="ECO:0000313" key="2">
    <source>
        <dbReference type="EMBL" id="QEG40839.1"/>
    </source>
</evidence>
<dbReference type="KEGG" id="rul:UC8_28570"/>
<dbReference type="SUPFAM" id="SSF55729">
    <property type="entry name" value="Acyl-CoA N-acyltransferases (Nat)"/>
    <property type="match status" value="1"/>
</dbReference>
<keyword evidence="2" id="KW-0808">Transferase</keyword>
<accession>A0A5B9QSE4</accession>
<dbReference type="RefSeq" id="WP_238388588.1">
    <property type="nucleotide sequence ID" value="NZ_CP042914.1"/>
</dbReference>
<keyword evidence="2" id="KW-0012">Acyltransferase</keyword>
<dbReference type="PROSITE" id="PS51186">
    <property type="entry name" value="GNAT"/>
    <property type="match status" value="1"/>
</dbReference>
<dbReference type="AlphaFoldDB" id="A0A5B9QSE4"/>
<dbReference type="GO" id="GO:0016747">
    <property type="term" value="F:acyltransferase activity, transferring groups other than amino-acyl groups"/>
    <property type="evidence" value="ECO:0007669"/>
    <property type="project" value="InterPro"/>
</dbReference>
<dbReference type="Gene3D" id="3.40.630.30">
    <property type="match status" value="1"/>
</dbReference>
<gene>
    <name evidence="2" type="primary">yafP</name>
    <name evidence="2" type="ORF">UC8_28570</name>
</gene>
<keyword evidence="3" id="KW-1185">Reference proteome</keyword>